<name>A0A914W8X8_9BILA</name>
<dbReference type="Proteomes" id="UP000887566">
    <property type="component" value="Unplaced"/>
</dbReference>
<dbReference type="WBParaSite" id="PSAMB.scaffold3352size18637.g21255.t1">
    <property type="protein sequence ID" value="PSAMB.scaffold3352size18637.g21255.t1"/>
    <property type="gene ID" value="PSAMB.scaffold3352size18637.g21255"/>
</dbReference>
<evidence type="ECO:0000313" key="2">
    <source>
        <dbReference type="WBParaSite" id="PSAMB.scaffold3352size18637.g21255.t1"/>
    </source>
</evidence>
<organism evidence="1 2">
    <name type="scientific">Plectus sambesii</name>
    <dbReference type="NCBI Taxonomy" id="2011161"/>
    <lineage>
        <taxon>Eukaryota</taxon>
        <taxon>Metazoa</taxon>
        <taxon>Ecdysozoa</taxon>
        <taxon>Nematoda</taxon>
        <taxon>Chromadorea</taxon>
        <taxon>Plectida</taxon>
        <taxon>Plectina</taxon>
        <taxon>Plectoidea</taxon>
        <taxon>Plectidae</taxon>
        <taxon>Plectus</taxon>
    </lineage>
</organism>
<protein>
    <submittedName>
        <fullName evidence="2">Uncharacterized protein</fullName>
    </submittedName>
</protein>
<sequence length="144" mass="15736">MNREPADRRKTVPPPRIGYSPRSATVRALIASRWGSSGLAATGDRRRLSSSGCLSSRVMGGIFIAEVFPRRQPRTKRTIICTKRSLAAVSGIAQSPSLFHRSERMSVNTTTTALRLDCVQFTGPSPIRQTPGDVLCNVHMTQTP</sequence>
<proteinExistence type="predicted"/>
<keyword evidence="1" id="KW-1185">Reference proteome</keyword>
<dbReference type="AlphaFoldDB" id="A0A914W8X8"/>
<accession>A0A914W8X8</accession>
<reference evidence="2" key="1">
    <citation type="submission" date="2022-11" db="UniProtKB">
        <authorList>
            <consortium name="WormBaseParasite"/>
        </authorList>
    </citation>
    <scope>IDENTIFICATION</scope>
</reference>
<evidence type="ECO:0000313" key="1">
    <source>
        <dbReference type="Proteomes" id="UP000887566"/>
    </source>
</evidence>